<evidence type="ECO:0000259" key="2">
    <source>
        <dbReference type="Pfam" id="PF13577"/>
    </source>
</evidence>
<organism evidence="3 4">
    <name type="scientific">Sporothrix stenoceras</name>
    <dbReference type="NCBI Taxonomy" id="5173"/>
    <lineage>
        <taxon>Eukaryota</taxon>
        <taxon>Fungi</taxon>
        <taxon>Dikarya</taxon>
        <taxon>Ascomycota</taxon>
        <taxon>Pezizomycotina</taxon>
        <taxon>Sordariomycetes</taxon>
        <taxon>Sordariomycetidae</taxon>
        <taxon>Ophiostomatales</taxon>
        <taxon>Ophiostomataceae</taxon>
        <taxon>Sporothrix</taxon>
    </lineage>
</organism>
<gene>
    <name evidence="3" type="ORF">Sste5346_002042</name>
</gene>
<reference evidence="3 4" key="1">
    <citation type="journal article" date="2024" name="IMA Fungus">
        <title>IMA Genome - F19 : A genome assembly and annotation guide to empower mycologists, including annotated draft genome sequences of Ceratocystis pirilliformis, Diaporthe australafricana, Fusarium ophioides, Paecilomyces lecythidis, and Sporothrix stenoceras.</title>
        <authorList>
            <person name="Aylward J."/>
            <person name="Wilson A.M."/>
            <person name="Visagie C.M."/>
            <person name="Spraker J."/>
            <person name="Barnes I."/>
            <person name="Buitendag C."/>
            <person name="Ceriani C."/>
            <person name="Del Mar Angel L."/>
            <person name="du Plessis D."/>
            <person name="Fuchs T."/>
            <person name="Gasser K."/>
            <person name="Kramer D."/>
            <person name="Li W."/>
            <person name="Munsamy K."/>
            <person name="Piso A."/>
            <person name="Price J.L."/>
            <person name="Sonnekus B."/>
            <person name="Thomas C."/>
            <person name="van der Nest A."/>
            <person name="van Dijk A."/>
            <person name="van Heerden A."/>
            <person name="van Vuuren N."/>
            <person name="Yilmaz N."/>
            <person name="Duong T.A."/>
            <person name="van der Merwe N.A."/>
            <person name="Wingfield M.J."/>
            <person name="Wingfield B.D."/>
        </authorList>
    </citation>
    <scope>NUCLEOTIDE SEQUENCE [LARGE SCALE GENOMIC DNA]</scope>
    <source>
        <strain evidence="3 4">CMW 5346</strain>
    </source>
</reference>
<keyword evidence="1" id="KW-0175">Coiled coil</keyword>
<evidence type="ECO:0000313" key="4">
    <source>
        <dbReference type="Proteomes" id="UP001583186"/>
    </source>
</evidence>
<evidence type="ECO:0000256" key="1">
    <source>
        <dbReference type="SAM" id="Coils"/>
    </source>
</evidence>
<dbReference type="Pfam" id="PF13577">
    <property type="entry name" value="SnoaL_4"/>
    <property type="match status" value="1"/>
</dbReference>
<dbReference type="SUPFAM" id="SSF54427">
    <property type="entry name" value="NTF2-like"/>
    <property type="match status" value="1"/>
</dbReference>
<comment type="caution">
    <text evidence="3">The sequence shown here is derived from an EMBL/GenBank/DDBJ whole genome shotgun (WGS) entry which is preliminary data.</text>
</comment>
<evidence type="ECO:0000313" key="3">
    <source>
        <dbReference type="EMBL" id="KAL1900979.1"/>
    </source>
</evidence>
<dbReference type="EMBL" id="JAWCUI010000008">
    <property type="protein sequence ID" value="KAL1900979.1"/>
    <property type="molecule type" value="Genomic_DNA"/>
</dbReference>
<protein>
    <recommendedName>
        <fullName evidence="2">SnoaL-like domain-containing protein</fullName>
    </recommendedName>
</protein>
<name>A0ABR3ZN96_9PEZI</name>
<dbReference type="InterPro" id="IPR032710">
    <property type="entry name" value="NTF2-like_dom_sf"/>
</dbReference>
<dbReference type="InterPro" id="IPR037401">
    <property type="entry name" value="SnoaL-like"/>
</dbReference>
<dbReference type="CDD" id="cd00531">
    <property type="entry name" value="NTF2_like"/>
    <property type="match status" value="1"/>
</dbReference>
<proteinExistence type="predicted"/>
<feature type="domain" description="SnoaL-like" evidence="2">
    <location>
        <begin position="16"/>
        <end position="146"/>
    </location>
</feature>
<dbReference type="Proteomes" id="UP001583186">
    <property type="component" value="Unassembled WGS sequence"/>
</dbReference>
<sequence length="164" mass="18567">MADTAAIIADLQRRLQRLEDKEALASLLNRYCKVADDHQWRAYAETFFEDGSMCFENWGVTRGRDAIQKAASVEDRFGGLQHSMTNMEFTLGNDGQTARGTCYLWFAATMDTSKPREHHAFGGHYTFTFARTDAPEAVGGWLIKTMNLKKIWAQNEDKEGVFGN</sequence>
<dbReference type="Gene3D" id="3.10.450.50">
    <property type="match status" value="1"/>
</dbReference>
<keyword evidence="4" id="KW-1185">Reference proteome</keyword>
<feature type="coiled-coil region" evidence="1">
    <location>
        <begin position="1"/>
        <end position="28"/>
    </location>
</feature>
<accession>A0ABR3ZN96</accession>